<dbReference type="EMBL" id="AP026830">
    <property type="protein sequence ID" value="BDR92374.1"/>
    <property type="molecule type" value="Genomic_DNA"/>
</dbReference>
<reference evidence="9" key="4">
    <citation type="journal article" date="2023" name="Microbiol. Resour. Announc.">
        <title>Complete Genome Sequence of Vulcanisaeta souniana Strain IC-059, a Hyperthermophilic Archaeon Isolated from Hot Spring Water in Japan.</title>
        <authorList>
            <person name="Kato S."/>
            <person name="Itoh T."/>
            <person name="Wu L."/>
            <person name="Ma J."/>
            <person name="Ohkuma M."/>
        </authorList>
    </citation>
    <scope>NUCLEOTIDE SEQUENCE</scope>
    <source>
        <strain evidence="9">JCM 11219</strain>
    </source>
</reference>
<evidence type="ECO:0000256" key="1">
    <source>
        <dbReference type="ARBA" id="ARBA00002332"/>
    </source>
</evidence>
<evidence type="ECO:0000256" key="4">
    <source>
        <dbReference type="ARBA" id="ARBA00022749"/>
    </source>
</evidence>
<accession>A0A830E6L5</accession>
<evidence type="ECO:0000259" key="8">
    <source>
        <dbReference type="Pfam" id="PF00117"/>
    </source>
</evidence>
<dbReference type="AlphaFoldDB" id="A0A830E6L5"/>
<evidence type="ECO:0000313" key="11">
    <source>
        <dbReference type="Proteomes" id="UP000657075"/>
    </source>
</evidence>
<dbReference type="EMBL" id="BMNM01000003">
    <property type="protein sequence ID" value="GGI75076.1"/>
    <property type="molecule type" value="Genomic_DNA"/>
</dbReference>
<reference evidence="10" key="1">
    <citation type="journal article" date="2014" name="Int. J. Syst. Evol. Microbiol.">
        <title>Complete genome sequence of Corynebacterium casei LMG S-19264T (=DSM 44701T), isolated from a smear-ripened cheese.</title>
        <authorList>
            <consortium name="US DOE Joint Genome Institute (JGI-PGF)"/>
            <person name="Walter F."/>
            <person name="Albersmeier A."/>
            <person name="Kalinowski J."/>
            <person name="Ruckert C."/>
        </authorList>
    </citation>
    <scope>NUCLEOTIDE SEQUENCE</scope>
    <source>
        <strain evidence="10">JCM 11219</strain>
    </source>
</reference>
<dbReference type="InterPro" id="IPR029062">
    <property type="entry name" value="Class_I_gatase-like"/>
</dbReference>
<dbReference type="PANTHER" id="PTHR11922:SF2">
    <property type="entry name" value="GMP SYNTHASE [GLUTAMINE-HYDROLYZING]"/>
    <property type="match status" value="1"/>
</dbReference>
<keyword evidence="6" id="KW-0067">ATP-binding</keyword>
<evidence type="ECO:0000256" key="5">
    <source>
        <dbReference type="ARBA" id="ARBA00022755"/>
    </source>
</evidence>
<dbReference type="NCBIfam" id="TIGR00888">
    <property type="entry name" value="guaA_Nterm"/>
    <property type="match status" value="1"/>
</dbReference>
<gene>
    <name evidence="10" type="ORF">GCM10007112_09850</name>
    <name evidence="9" type="ORF">Vsou_14670</name>
</gene>
<keyword evidence="3" id="KW-0547">Nucleotide-binding</keyword>
<dbReference type="InterPro" id="IPR017926">
    <property type="entry name" value="GATASE"/>
</dbReference>
<protein>
    <submittedName>
        <fullName evidence="10">GMP synthase</fullName>
    </submittedName>
</protein>
<dbReference type="GO" id="GO:0003921">
    <property type="term" value="F:GMP synthase activity"/>
    <property type="evidence" value="ECO:0007669"/>
    <property type="project" value="TreeGrafter"/>
</dbReference>
<evidence type="ECO:0000256" key="2">
    <source>
        <dbReference type="ARBA" id="ARBA00022598"/>
    </source>
</evidence>
<comment type="function">
    <text evidence="1">Catalyzes the synthesis of GMP from XMP.</text>
</comment>
<proteinExistence type="predicted"/>
<dbReference type="Gene3D" id="3.40.50.880">
    <property type="match status" value="1"/>
</dbReference>
<evidence type="ECO:0000313" key="9">
    <source>
        <dbReference type="EMBL" id="BDR92374.1"/>
    </source>
</evidence>
<keyword evidence="5" id="KW-0658">Purine biosynthesis</keyword>
<dbReference type="PROSITE" id="PS51273">
    <property type="entry name" value="GATASE_TYPE_1"/>
    <property type="match status" value="1"/>
</dbReference>
<dbReference type="PRINTS" id="PR00096">
    <property type="entry name" value="GATASE"/>
</dbReference>
<dbReference type="Proteomes" id="UP000657075">
    <property type="component" value="Unassembled WGS sequence"/>
</dbReference>
<dbReference type="GO" id="GO:0005524">
    <property type="term" value="F:ATP binding"/>
    <property type="evidence" value="ECO:0007669"/>
    <property type="project" value="UniProtKB-KW"/>
</dbReference>
<evidence type="ECO:0000256" key="3">
    <source>
        <dbReference type="ARBA" id="ARBA00022741"/>
    </source>
</evidence>
<feature type="domain" description="Glutamine amidotransferase" evidence="8">
    <location>
        <begin position="5"/>
        <end position="183"/>
    </location>
</feature>
<dbReference type="OrthoDB" id="33844at2157"/>
<dbReference type="GeneID" id="76207016"/>
<keyword evidence="12" id="KW-1185">Reference proteome</keyword>
<evidence type="ECO:0000313" key="10">
    <source>
        <dbReference type="EMBL" id="GGI75076.1"/>
    </source>
</evidence>
<dbReference type="SUPFAM" id="SSF52317">
    <property type="entry name" value="Class I glutamine amidotransferase-like"/>
    <property type="match status" value="1"/>
</dbReference>
<organism evidence="10 11">
    <name type="scientific">Vulcanisaeta souniana JCM 11219</name>
    <dbReference type="NCBI Taxonomy" id="1293586"/>
    <lineage>
        <taxon>Archaea</taxon>
        <taxon>Thermoproteota</taxon>
        <taxon>Thermoprotei</taxon>
        <taxon>Thermoproteales</taxon>
        <taxon>Thermoproteaceae</taxon>
        <taxon>Vulcanisaeta</taxon>
    </lineage>
</organism>
<reference evidence="10" key="2">
    <citation type="submission" date="2020-09" db="EMBL/GenBank/DDBJ databases">
        <authorList>
            <person name="Sun Q."/>
            <person name="Ohkuma M."/>
        </authorList>
    </citation>
    <scope>NUCLEOTIDE SEQUENCE</scope>
    <source>
        <strain evidence="10">JCM 11219</strain>
    </source>
</reference>
<evidence type="ECO:0000256" key="6">
    <source>
        <dbReference type="ARBA" id="ARBA00022840"/>
    </source>
</evidence>
<dbReference type="PANTHER" id="PTHR11922">
    <property type="entry name" value="GMP SYNTHASE-RELATED"/>
    <property type="match status" value="1"/>
</dbReference>
<reference evidence="12" key="3">
    <citation type="submission" date="2022-09" db="EMBL/GenBank/DDBJ databases">
        <title>Complete genome sequence of Vulcanisaeta souniana.</title>
        <authorList>
            <person name="Kato S."/>
            <person name="Itoh T."/>
            <person name="Ohkuma M."/>
        </authorList>
    </citation>
    <scope>NUCLEOTIDE SEQUENCE [LARGE SCALE GENOMIC DNA]</scope>
    <source>
        <strain evidence="12">JCM 11219</strain>
    </source>
</reference>
<evidence type="ECO:0000313" key="12">
    <source>
        <dbReference type="Proteomes" id="UP001060771"/>
    </source>
</evidence>
<dbReference type="PRINTS" id="PR00099">
    <property type="entry name" value="CPSGATASE"/>
</dbReference>
<dbReference type="InterPro" id="IPR004739">
    <property type="entry name" value="GMP_synth_GATase"/>
</dbReference>
<dbReference type="GO" id="GO:0005829">
    <property type="term" value="C:cytosol"/>
    <property type="evidence" value="ECO:0007669"/>
    <property type="project" value="TreeGrafter"/>
</dbReference>
<evidence type="ECO:0000256" key="7">
    <source>
        <dbReference type="ARBA" id="ARBA00022962"/>
    </source>
</evidence>
<keyword evidence="4" id="KW-0332">GMP biosynthesis</keyword>
<dbReference type="Proteomes" id="UP001060771">
    <property type="component" value="Chromosome"/>
</dbReference>
<keyword evidence="7" id="KW-0315">Glutamine amidotransferase</keyword>
<sequence length="187" mass="20876">MAVGILDFGGQYNHLILRRVLELGFRGSFLDPNEPVDRIRQSFKCLIISGGPWNIPGDLPKTGNAINYILEFPGPILGICLGHQLMAYAYGGELAAGYPEFGGVRVHVDREDTILRGTPNSFTAWESHNISVVKPPRGFEILAHSEKVPIEAMSNEALKRFGVQFHPEVRHTEHGLVIMRNFLELCR</sequence>
<dbReference type="RefSeq" id="WP_188602938.1">
    <property type="nucleotide sequence ID" value="NZ_AP026830.1"/>
</dbReference>
<name>A0A830E6L5_9CREN</name>
<dbReference type="NCBIfam" id="NF001975">
    <property type="entry name" value="PRK00758.1"/>
    <property type="match status" value="1"/>
</dbReference>
<dbReference type="PRINTS" id="PR00097">
    <property type="entry name" value="ANTSNTHASEII"/>
</dbReference>
<keyword evidence="2" id="KW-0436">Ligase</keyword>
<dbReference type="Pfam" id="PF00117">
    <property type="entry name" value="GATase"/>
    <property type="match status" value="1"/>
</dbReference>